<feature type="transmembrane region" description="Helical" evidence="1">
    <location>
        <begin position="192"/>
        <end position="213"/>
    </location>
</feature>
<gene>
    <name evidence="2" type="ORF">KB213_05650</name>
</gene>
<keyword evidence="1" id="KW-0812">Transmembrane</keyword>
<evidence type="ECO:0000313" key="2">
    <source>
        <dbReference type="EMBL" id="MBR0559540.1"/>
    </source>
</evidence>
<dbReference type="EMBL" id="JAGRQH010000003">
    <property type="protein sequence ID" value="MBR0559540.1"/>
    <property type="molecule type" value="Genomic_DNA"/>
</dbReference>
<feature type="transmembrane region" description="Helical" evidence="1">
    <location>
        <begin position="159"/>
        <end position="180"/>
    </location>
</feature>
<sequence length="337" mass="37149">MSGIQLFSRQVFCELRKEFQQYRGLWMTPVVLTLAPVAIMVIMEIVHTFWALAAGHPITVHATNFSINAQRIGFNPNEDNSLEGKAAAIAVIGLLSTGIAPVAGLIVTGLYASSAFLRDRRDQTILFWKSLPVPESAVVLARILFCSVGIPLTTWCAQWALIALSSGIIIGDFIIPNSIIGLRFASWENLFAFLWFCLTAVPLGGMLLILWWFPIWALLLLWSGIMRSYPLLWATVVIGILTTIEAIENGTYRGITAIWKHVKSQWIGEYVLAHLWQGLHHIPSFSAQGEQLPPQMKANISFWSALQAHSGETLAGFAIGVVALVAAGYLRRRAGPL</sequence>
<feature type="transmembrane region" description="Helical" evidence="1">
    <location>
        <begin position="219"/>
        <end position="244"/>
    </location>
</feature>
<name>A0ABS5E6K4_9PROT</name>
<reference evidence="2 3" key="1">
    <citation type="submission" date="2021-04" db="EMBL/GenBank/DDBJ databases">
        <title>The complete genome sequence of Neokomagataea sp. TBRC 2177.</title>
        <authorList>
            <person name="Charoenyingcharoen P."/>
            <person name="Yukphan P."/>
        </authorList>
    </citation>
    <scope>NUCLEOTIDE SEQUENCE [LARGE SCALE GENOMIC DNA]</scope>
    <source>
        <strain evidence="2 3">TBRC 2177</strain>
    </source>
</reference>
<organism evidence="2 3">
    <name type="scientific">Neokomagataea anthophila</name>
    <dbReference type="NCBI Taxonomy" id="2826925"/>
    <lineage>
        <taxon>Bacteria</taxon>
        <taxon>Pseudomonadati</taxon>
        <taxon>Pseudomonadota</taxon>
        <taxon>Alphaproteobacteria</taxon>
        <taxon>Acetobacterales</taxon>
        <taxon>Acetobacteraceae</taxon>
        <taxon>Neokomagataea</taxon>
    </lineage>
</organism>
<feature type="transmembrane region" description="Helical" evidence="1">
    <location>
        <begin position="86"/>
        <end position="112"/>
    </location>
</feature>
<evidence type="ECO:0000256" key="1">
    <source>
        <dbReference type="SAM" id="Phobius"/>
    </source>
</evidence>
<dbReference type="RefSeq" id="WP_211681145.1">
    <property type="nucleotide sequence ID" value="NZ_JAGRQH010000003.1"/>
</dbReference>
<feature type="transmembrane region" description="Helical" evidence="1">
    <location>
        <begin position="25"/>
        <end position="50"/>
    </location>
</feature>
<dbReference type="Proteomes" id="UP000677812">
    <property type="component" value="Unassembled WGS sequence"/>
</dbReference>
<evidence type="ECO:0008006" key="4">
    <source>
        <dbReference type="Google" id="ProtNLM"/>
    </source>
</evidence>
<keyword evidence="1" id="KW-1133">Transmembrane helix</keyword>
<keyword evidence="3" id="KW-1185">Reference proteome</keyword>
<evidence type="ECO:0000313" key="3">
    <source>
        <dbReference type="Proteomes" id="UP000677812"/>
    </source>
</evidence>
<keyword evidence="1" id="KW-0472">Membrane</keyword>
<feature type="transmembrane region" description="Helical" evidence="1">
    <location>
        <begin position="313"/>
        <end position="330"/>
    </location>
</feature>
<comment type="caution">
    <text evidence="2">The sequence shown here is derived from an EMBL/GenBank/DDBJ whole genome shotgun (WGS) entry which is preliminary data.</text>
</comment>
<protein>
    <recommendedName>
        <fullName evidence="4">ABC transporter permease</fullName>
    </recommendedName>
</protein>
<proteinExistence type="predicted"/>
<accession>A0ABS5E6K4</accession>